<dbReference type="GO" id="GO:0046933">
    <property type="term" value="F:proton-transporting ATP synthase activity, rotational mechanism"/>
    <property type="evidence" value="ECO:0007669"/>
    <property type="project" value="TreeGrafter"/>
</dbReference>
<evidence type="ECO:0000256" key="10">
    <source>
        <dbReference type="ARBA" id="ARBA00023128"/>
    </source>
</evidence>
<keyword evidence="7" id="KW-0999">Mitochondrion inner membrane</keyword>
<dbReference type="InterPro" id="IPR035908">
    <property type="entry name" value="F0_ATP_A_sf"/>
</dbReference>
<evidence type="ECO:0000256" key="13">
    <source>
        <dbReference type="ARBA" id="ARBA00024169"/>
    </source>
</evidence>
<reference evidence="17" key="1">
    <citation type="journal article" date="2014" name="Gene">
        <title>Mitogenomic circumscription of a novel percomorph fish clade mainly comprising "Syngnathoidei" (Teleostei).</title>
        <authorList>
            <person name="Song H.Y."/>
            <person name="Mabuchi K."/>
            <person name="Satoh T.P."/>
            <person name="Moore J.A."/>
            <person name="Yamanoue Y."/>
            <person name="Miya M."/>
            <person name="Nishida M."/>
        </authorList>
    </citation>
    <scope>NUCLEOTIDE SEQUENCE</scope>
</reference>
<comment type="catalytic activity">
    <reaction evidence="13">
        <text>H(+)(in) = H(+)(out)</text>
        <dbReference type="Rhea" id="RHEA:34979"/>
        <dbReference type="ChEBI" id="CHEBI:15378"/>
    </reaction>
</comment>
<dbReference type="EMBL" id="AP006027">
    <property type="protein sequence ID" value="BAO84672.1"/>
    <property type="molecule type" value="Genomic_DNA"/>
</dbReference>
<dbReference type="CDD" id="cd00310">
    <property type="entry name" value="ATP-synt_Fo_a_6"/>
    <property type="match status" value="1"/>
</dbReference>
<keyword evidence="5 16" id="KW-0812">Transmembrane</keyword>
<sequence>MMANYFSQFASPVLWGVLPLIIIALAYPLFIMSSASTKEMTHRMRTLEGWFIGQLVYQLFSPLNKQAQKWALLYTTLAVYLLLLNLLGLLPYVFTPTTQLSMNLALAVPLWLATVTIGMRKYPTRSLAHFLPEGTPPALIPMLVLIETASLLIRPIALAVRLTANLTAGHLLMQLIGAATFVLAPMMPVVSLLTGTLLLLLTLLEVAVAMIQAFVFVLLLTLYLQENT</sequence>
<dbReference type="GO" id="GO:0045259">
    <property type="term" value="C:proton-transporting ATP synthase complex"/>
    <property type="evidence" value="ECO:0007669"/>
    <property type="project" value="UniProtKB-KW"/>
</dbReference>
<evidence type="ECO:0000256" key="12">
    <source>
        <dbReference type="ARBA" id="ARBA00023310"/>
    </source>
</evidence>
<proteinExistence type="inferred from homology"/>
<name>A0A060NSB4_9TELE</name>
<evidence type="ECO:0000256" key="4">
    <source>
        <dbReference type="ARBA" id="ARBA00022547"/>
    </source>
</evidence>
<dbReference type="GO" id="GO:0005743">
    <property type="term" value="C:mitochondrial inner membrane"/>
    <property type="evidence" value="ECO:0007669"/>
    <property type="project" value="UniProtKB-SubCell"/>
</dbReference>
<geneLocation type="mitochondrion" evidence="17"/>
<evidence type="ECO:0000256" key="16">
    <source>
        <dbReference type="SAM" id="Phobius"/>
    </source>
</evidence>
<gene>
    <name evidence="17" type="primary">ATPase 6</name>
</gene>
<evidence type="ECO:0000256" key="3">
    <source>
        <dbReference type="ARBA" id="ARBA00022448"/>
    </source>
</evidence>
<evidence type="ECO:0000256" key="6">
    <source>
        <dbReference type="ARBA" id="ARBA00022781"/>
    </source>
</evidence>
<feature type="transmembrane region" description="Helical" evidence="16">
    <location>
        <begin position="100"/>
        <end position="119"/>
    </location>
</feature>
<dbReference type="NCBIfam" id="TIGR01131">
    <property type="entry name" value="ATP_synt_6_or_A"/>
    <property type="match status" value="1"/>
</dbReference>
<keyword evidence="9" id="KW-0406">Ion transport</keyword>
<dbReference type="InterPro" id="IPR023011">
    <property type="entry name" value="ATP_synth_F0_asu_AS"/>
</dbReference>
<keyword evidence="3" id="KW-0813">Transport</keyword>
<feature type="transmembrane region" description="Helical" evidence="16">
    <location>
        <begin position="12"/>
        <end position="35"/>
    </location>
</feature>
<evidence type="ECO:0000256" key="11">
    <source>
        <dbReference type="ARBA" id="ARBA00023136"/>
    </source>
</evidence>
<keyword evidence="6" id="KW-0375">Hydrogen ion transport</keyword>
<evidence type="ECO:0000313" key="17">
    <source>
        <dbReference type="EMBL" id="BAO84672.1"/>
    </source>
</evidence>
<feature type="transmembrane region" description="Helical" evidence="16">
    <location>
        <begin position="71"/>
        <end position="94"/>
    </location>
</feature>
<protein>
    <recommendedName>
        <fullName evidence="15">ATP synthase subunit a</fullName>
    </recommendedName>
</protein>
<dbReference type="PANTHER" id="PTHR11410:SF0">
    <property type="entry name" value="ATP SYNTHASE SUBUNIT A"/>
    <property type="match status" value="1"/>
</dbReference>
<keyword evidence="8 16" id="KW-1133">Transmembrane helix</keyword>
<comment type="subcellular location">
    <subcellularLocation>
        <location evidence="1 15">Mitochondrion inner membrane</location>
        <topology evidence="1 15">Multi-pass membrane protein</topology>
    </subcellularLocation>
</comment>
<dbReference type="Pfam" id="PF00119">
    <property type="entry name" value="ATP-synt_A"/>
    <property type="match status" value="1"/>
</dbReference>
<dbReference type="InterPro" id="IPR000568">
    <property type="entry name" value="ATP_synth_F0_asu"/>
</dbReference>
<dbReference type="InterPro" id="IPR045083">
    <property type="entry name" value="ATP_synth_F0_asu_bact/mt"/>
</dbReference>
<evidence type="ECO:0000256" key="2">
    <source>
        <dbReference type="ARBA" id="ARBA00006810"/>
    </source>
</evidence>
<evidence type="ECO:0000256" key="1">
    <source>
        <dbReference type="ARBA" id="ARBA00004448"/>
    </source>
</evidence>
<dbReference type="PROSITE" id="PS00449">
    <property type="entry name" value="ATPASE_A"/>
    <property type="match status" value="1"/>
</dbReference>
<feature type="transmembrane region" description="Helical" evidence="16">
    <location>
        <begin position="139"/>
        <end position="159"/>
    </location>
</feature>
<comment type="similarity">
    <text evidence="2">Belongs to the ATPase A chain family.</text>
</comment>
<evidence type="ECO:0000256" key="8">
    <source>
        <dbReference type="ARBA" id="ARBA00022989"/>
    </source>
</evidence>
<keyword evidence="11 16" id="KW-0472">Membrane</keyword>
<dbReference type="PRINTS" id="PR00123">
    <property type="entry name" value="ATPASEA"/>
</dbReference>
<evidence type="ECO:0000256" key="14">
    <source>
        <dbReference type="ARBA" id="ARBA00063051"/>
    </source>
</evidence>
<dbReference type="PANTHER" id="PTHR11410">
    <property type="entry name" value="ATP SYNTHASE SUBUNIT A"/>
    <property type="match status" value="1"/>
</dbReference>
<keyword evidence="10 17" id="KW-0496">Mitochondrion</keyword>
<evidence type="ECO:0000256" key="5">
    <source>
        <dbReference type="ARBA" id="ARBA00022692"/>
    </source>
</evidence>
<evidence type="ECO:0000256" key="7">
    <source>
        <dbReference type="ARBA" id="ARBA00022792"/>
    </source>
</evidence>
<organism evidence="17">
    <name type="scientific">Foetorepus altivelis</name>
    <dbReference type="NCBI Taxonomy" id="215388"/>
    <lineage>
        <taxon>Eukaryota</taxon>
        <taxon>Metazoa</taxon>
        <taxon>Chordata</taxon>
        <taxon>Craniata</taxon>
        <taxon>Vertebrata</taxon>
        <taxon>Euteleostomi</taxon>
        <taxon>Actinopterygii</taxon>
        <taxon>Neopterygii</taxon>
        <taxon>Teleostei</taxon>
        <taxon>Neoteleostei</taxon>
        <taxon>Acanthomorphata</taxon>
        <taxon>Syngnathiaria</taxon>
        <taxon>Syngnathiformes</taxon>
        <taxon>Callionymoidei</taxon>
        <taxon>Callionymidae</taxon>
        <taxon>Foetorepus</taxon>
    </lineage>
</organism>
<feature type="transmembrane region" description="Helical" evidence="16">
    <location>
        <begin position="197"/>
        <end position="224"/>
    </location>
</feature>
<keyword evidence="4" id="KW-0138">CF(0)</keyword>
<feature type="transmembrane region" description="Helical" evidence="16">
    <location>
        <begin position="171"/>
        <end position="190"/>
    </location>
</feature>
<dbReference type="Gene3D" id="1.20.120.220">
    <property type="entry name" value="ATP synthase, F0 complex, subunit A"/>
    <property type="match status" value="1"/>
</dbReference>
<evidence type="ECO:0000256" key="15">
    <source>
        <dbReference type="RuleBase" id="RU004450"/>
    </source>
</evidence>
<evidence type="ECO:0000256" key="9">
    <source>
        <dbReference type="ARBA" id="ARBA00023065"/>
    </source>
</evidence>
<accession>A0A060NSB4</accession>
<keyword evidence="12" id="KW-0066">ATP synthesis</keyword>
<dbReference type="SUPFAM" id="SSF81336">
    <property type="entry name" value="F1F0 ATP synthase subunit A"/>
    <property type="match status" value="1"/>
</dbReference>
<dbReference type="AlphaFoldDB" id="A0A060NSB4"/>
<comment type="subunit">
    <text evidence="14">Component of the ATP synthase complex composed at least of ATP5F1A/subunit alpha, ATP5F1B/subunit beta, ATP5MC1/subunit c (homooctomer), MT-ATP6/subunit a, MT-ATP8/subunit 8, ATP5ME/subunit e, ATP5MF/subunit f, ATP5MG/subunit g, ATP5MK/subunit k, ATP5MJ/subunit j, ATP5F1C/subunit gamma, ATP5F1D/subunit delta, ATP5F1E/subunit epsilon, ATP5PF/subunit F6, ATP5PB/subunit b, ATP5PD/subunit d, ATP5PO/subunit OSCP. ATP synthase complex consists of a soluble F(1) head domain (subunits alpha(3) and beta(3)) - the catalytic core - and a membrane F(0) domain - the membrane proton channel (subunits c, a, 8, e, f, g, k and j). These two domains are linked by a central stalk (subunits gamma, delta, and epsilon) rotating inside the F1 region and a stationary peripheral stalk (subunits F6, b, d, and OSCP). Interacts with DNAJC30; interaction is direct.</text>
</comment>